<evidence type="ECO:0000313" key="3">
    <source>
        <dbReference type="EMBL" id="QXM18648.1"/>
    </source>
</evidence>
<protein>
    <submittedName>
        <fullName evidence="3">Tail protein</fullName>
    </submittedName>
</protein>
<organism evidence="3 4">
    <name type="scientific">Methanoculleus virus Blf4</name>
    <dbReference type="NCBI Taxonomy" id="3070925"/>
    <lineage>
        <taxon>Viruses</taxon>
        <taxon>Duplodnaviria</taxon>
        <taxon>Heunggongvirae</taxon>
        <taxon>Uroviricota</taxon>
        <taxon>Caudoviricetes</taxon>
        <taxon>Pungoviridae</taxon>
        <taxon>Flagovirus</taxon>
        <taxon>Flagovirus limi</taxon>
    </lineage>
</organism>
<evidence type="ECO:0000259" key="1">
    <source>
        <dbReference type="Pfam" id="PF05709"/>
    </source>
</evidence>
<dbReference type="Gene3D" id="2.40.30.200">
    <property type="match status" value="1"/>
</dbReference>
<evidence type="ECO:0000313" key="4">
    <source>
        <dbReference type="Proteomes" id="UP000827556"/>
    </source>
</evidence>
<dbReference type="Pfam" id="PF22768">
    <property type="entry name" value="SPP1_Dit"/>
    <property type="match status" value="1"/>
</dbReference>
<dbReference type="Proteomes" id="UP000827556">
    <property type="component" value="Segment"/>
</dbReference>
<feature type="domain" description="Siphovirus-type tail component RIFT-related" evidence="1">
    <location>
        <begin position="44"/>
        <end position="118"/>
    </location>
</feature>
<sequence length="286" mass="30182">MMHLQWHGANGQILDIREPDNAVPDPPYVYLTSSGFGGGGCDVQTVKGPYQHGATFLGALLVPRTISLTFAIIAQSTEDLYQRRRTVAAAFSPVAGEGRLVWVQGGRLFSLRCVVGGASPVFVAGQGSGPTWQTVTVDLTASDPCWFEDEHEQHLQGVTGGLVFPVAFPTHFAFVSPEVTIDNPGDVESPVTIRVTGPATNPVITNATTGESIGLTLDLAAGEWVEIRTTFGAASCRLANGSSAMGAVQPGSTFWQMQPGPNILTYADSGGDAKVLIQYSPRYSGV</sequence>
<name>A0AA48X514_9CAUD</name>
<dbReference type="Gene3D" id="2.60.120.860">
    <property type="match status" value="1"/>
</dbReference>
<reference evidence="4" key="1">
    <citation type="submission" date="2021-05" db="EMBL/GenBank/DDBJ databases">
        <authorList>
            <person name="Kupczok A."/>
            <person name="Weidenbach K."/>
            <person name="Wolf S."/>
            <person name="Fischer M.A."/>
            <person name="Kern T."/>
            <person name="Reetz J."/>
            <person name="Urbanska N."/>
            <person name="Kunzel S."/>
            <person name="Schmitz R.A."/>
            <person name="Rother M."/>
        </authorList>
    </citation>
    <scope>NUCLEOTIDE SEQUENCE [LARGE SCALE GENOMIC DNA]</scope>
</reference>
<dbReference type="Pfam" id="PF05709">
    <property type="entry name" value="Sipho_tail"/>
    <property type="match status" value="1"/>
</dbReference>
<proteinExistence type="predicted"/>
<evidence type="ECO:0000259" key="2">
    <source>
        <dbReference type="Pfam" id="PF22768"/>
    </source>
</evidence>
<dbReference type="EMBL" id="MZ171369">
    <property type="protein sequence ID" value="QXM18648.1"/>
    <property type="molecule type" value="Genomic_DNA"/>
</dbReference>
<accession>A0AA48X514</accession>
<keyword evidence="4" id="KW-1185">Reference proteome</keyword>
<feature type="domain" description="Siphovirus-type tail component C-terminal" evidence="2">
    <location>
        <begin position="185"/>
        <end position="283"/>
    </location>
</feature>
<dbReference type="InterPro" id="IPR008841">
    <property type="entry name" value="Siphovirus-type_tail_N"/>
</dbReference>
<dbReference type="InterPro" id="IPR054738">
    <property type="entry name" value="Siphovirus-type_tail_C"/>
</dbReference>